<dbReference type="Pfam" id="PF00488">
    <property type="entry name" value="MutS_V"/>
    <property type="match status" value="1"/>
</dbReference>
<evidence type="ECO:0000256" key="9">
    <source>
        <dbReference type="HAMAP-Rule" id="MF_00096"/>
    </source>
</evidence>
<evidence type="ECO:0000256" key="7">
    <source>
        <dbReference type="ARBA" id="ARBA00023204"/>
    </source>
</evidence>
<dbReference type="EMBL" id="PFNL01000005">
    <property type="protein sequence ID" value="PIZ48261.1"/>
    <property type="molecule type" value="Genomic_DNA"/>
</dbReference>
<dbReference type="InterPro" id="IPR007695">
    <property type="entry name" value="DNA_mismatch_repair_MutS-lik_N"/>
</dbReference>
<dbReference type="Gene3D" id="3.40.1170.10">
    <property type="entry name" value="DNA repair protein MutS, domain I"/>
    <property type="match status" value="1"/>
</dbReference>
<evidence type="ECO:0000256" key="4">
    <source>
        <dbReference type="ARBA" id="ARBA00022763"/>
    </source>
</evidence>
<dbReference type="AlphaFoldDB" id="A0A2M7TM08"/>
<dbReference type="SMART" id="SM00534">
    <property type="entry name" value="MUTSac"/>
    <property type="match status" value="1"/>
</dbReference>
<evidence type="ECO:0000256" key="6">
    <source>
        <dbReference type="ARBA" id="ARBA00023125"/>
    </source>
</evidence>
<dbReference type="InterPro" id="IPR036187">
    <property type="entry name" value="DNA_mismatch_repair_MutS_sf"/>
</dbReference>
<evidence type="ECO:0000256" key="1">
    <source>
        <dbReference type="ARBA" id="ARBA00006271"/>
    </source>
</evidence>
<feature type="domain" description="DNA mismatch repair protein MutS core" evidence="11">
    <location>
        <begin position="295"/>
        <end position="607"/>
    </location>
</feature>
<evidence type="ECO:0000256" key="3">
    <source>
        <dbReference type="ARBA" id="ARBA00022741"/>
    </source>
</evidence>
<dbReference type="NCBIfam" id="NF003810">
    <property type="entry name" value="PRK05399.1"/>
    <property type="match status" value="1"/>
</dbReference>
<evidence type="ECO:0000259" key="12">
    <source>
        <dbReference type="SMART" id="SM00534"/>
    </source>
</evidence>
<dbReference type="Pfam" id="PF05190">
    <property type="entry name" value="MutS_IV"/>
    <property type="match status" value="1"/>
</dbReference>
<dbReference type="FunFam" id="3.40.1170.10:FF:000001">
    <property type="entry name" value="DNA mismatch repair protein MutS"/>
    <property type="match status" value="1"/>
</dbReference>
<protein>
    <recommendedName>
        <fullName evidence="2 9">DNA mismatch repair protein MutS</fullName>
    </recommendedName>
</protein>
<dbReference type="SMART" id="SM00533">
    <property type="entry name" value="MUTSd"/>
    <property type="match status" value="1"/>
</dbReference>
<dbReference type="Pfam" id="PF05192">
    <property type="entry name" value="MutS_III"/>
    <property type="match status" value="1"/>
</dbReference>
<evidence type="ECO:0000256" key="2">
    <source>
        <dbReference type="ARBA" id="ARBA00021982"/>
    </source>
</evidence>
<dbReference type="InterPro" id="IPR007696">
    <property type="entry name" value="DNA_mismatch_repair_MutS_core"/>
</dbReference>
<dbReference type="PANTHER" id="PTHR11361">
    <property type="entry name" value="DNA MISMATCH REPAIR PROTEIN MUTS FAMILY MEMBER"/>
    <property type="match status" value="1"/>
</dbReference>
<dbReference type="InterPro" id="IPR036678">
    <property type="entry name" value="MutS_con_dom_sf"/>
</dbReference>
<evidence type="ECO:0000313" key="14">
    <source>
        <dbReference type="Proteomes" id="UP000228920"/>
    </source>
</evidence>
<gene>
    <name evidence="9" type="primary">mutS</name>
    <name evidence="13" type="ORF">COY32_00270</name>
</gene>
<dbReference type="InterPro" id="IPR005748">
    <property type="entry name" value="DNA_mismatch_repair_MutS"/>
</dbReference>
<dbReference type="Gene3D" id="3.30.420.110">
    <property type="entry name" value="MutS, connector domain"/>
    <property type="match status" value="1"/>
</dbReference>
<dbReference type="GO" id="GO:0030983">
    <property type="term" value="F:mismatched DNA binding"/>
    <property type="evidence" value="ECO:0007669"/>
    <property type="project" value="InterPro"/>
</dbReference>
<dbReference type="GO" id="GO:0003684">
    <property type="term" value="F:damaged DNA binding"/>
    <property type="evidence" value="ECO:0007669"/>
    <property type="project" value="UniProtKB-UniRule"/>
</dbReference>
<organism evidence="13 14">
    <name type="scientific">candidate division WWE3 bacterium CG_4_10_14_0_2_um_filter_41_14</name>
    <dbReference type="NCBI Taxonomy" id="1975072"/>
    <lineage>
        <taxon>Bacteria</taxon>
        <taxon>Katanobacteria</taxon>
    </lineage>
</organism>
<dbReference type="PIRSF" id="PIRSF037677">
    <property type="entry name" value="DNA_mis_repair_Msh6"/>
    <property type="match status" value="1"/>
</dbReference>
<dbReference type="FunFam" id="3.40.50.300:FF:000870">
    <property type="entry name" value="MutS protein homolog 4"/>
    <property type="match status" value="1"/>
</dbReference>
<evidence type="ECO:0000313" key="13">
    <source>
        <dbReference type="EMBL" id="PIZ48261.1"/>
    </source>
</evidence>
<dbReference type="InterPro" id="IPR000432">
    <property type="entry name" value="DNA_mismatch_repair_MutS_C"/>
</dbReference>
<comment type="caution">
    <text evidence="13">The sequence shown here is derived from an EMBL/GenBank/DDBJ whole genome shotgun (WGS) entry which is preliminary data.</text>
</comment>
<dbReference type="NCBIfam" id="TIGR01070">
    <property type="entry name" value="mutS1"/>
    <property type="match status" value="1"/>
</dbReference>
<dbReference type="GO" id="GO:0005829">
    <property type="term" value="C:cytosol"/>
    <property type="evidence" value="ECO:0007669"/>
    <property type="project" value="TreeGrafter"/>
</dbReference>
<dbReference type="SUPFAM" id="SSF55271">
    <property type="entry name" value="DNA repair protein MutS, domain I"/>
    <property type="match status" value="1"/>
</dbReference>
<dbReference type="SUPFAM" id="SSF48334">
    <property type="entry name" value="DNA repair protein MutS, domain III"/>
    <property type="match status" value="1"/>
</dbReference>
<keyword evidence="5 9" id="KW-0067">ATP-binding</keyword>
<dbReference type="HAMAP" id="MF_00096">
    <property type="entry name" value="MutS"/>
    <property type="match status" value="1"/>
</dbReference>
<comment type="caution">
    <text evidence="9">Lacks conserved residue(s) required for the propagation of feature annotation.</text>
</comment>
<dbReference type="InterPro" id="IPR007861">
    <property type="entry name" value="DNA_mismatch_repair_MutS_clamp"/>
</dbReference>
<dbReference type="GO" id="GO:0140664">
    <property type="term" value="F:ATP-dependent DNA damage sensor activity"/>
    <property type="evidence" value="ECO:0007669"/>
    <property type="project" value="InterPro"/>
</dbReference>
<evidence type="ECO:0000256" key="8">
    <source>
        <dbReference type="ARBA" id="ARBA00024647"/>
    </source>
</evidence>
<dbReference type="PANTHER" id="PTHR11361:SF34">
    <property type="entry name" value="DNA MISMATCH REPAIR PROTEIN MSH1, MITOCHONDRIAL"/>
    <property type="match status" value="1"/>
</dbReference>
<comment type="function">
    <text evidence="8 9">This protein is involved in the repair of mismatches in DNA. It is possible that it carries out the mismatch recognition step. This protein has a weak ATPase activity.</text>
</comment>
<keyword evidence="3 9" id="KW-0547">Nucleotide-binding</keyword>
<evidence type="ECO:0000256" key="5">
    <source>
        <dbReference type="ARBA" id="ARBA00022840"/>
    </source>
</evidence>
<comment type="similarity">
    <text evidence="1 9 10">Belongs to the DNA mismatch repair MutS family.</text>
</comment>
<feature type="domain" description="DNA mismatch repair proteins mutS family" evidence="12">
    <location>
        <begin position="624"/>
        <end position="811"/>
    </location>
</feature>
<dbReference type="Gene3D" id="1.10.1420.10">
    <property type="match status" value="2"/>
</dbReference>
<keyword evidence="4 9" id="KW-0227">DNA damage</keyword>
<dbReference type="Pfam" id="PF01624">
    <property type="entry name" value="MutS_I"/>
    <property type="match status" value="1"/>
</dbReference>
<dbReference type="InterPro" id="IPR045076">
    <property type="entry name" value="MutS"/>
</dbReference>
<evidence type="ECO:0000256" key="10">
    <source>
        <dbReference type="RuleBase" id="RU003756"/>
    </source>
</evidence>
<name>A0A2M7TM08_UNCKA</name>
<dbReference type="Pfam" id="PF05188">
    <property type="entry name" value="MutS_II"/>
    <property type="match status" value="1"/>
</dbReference>
<dbReference type="InterPro" id="IPR016151">
    <property type="entry name" value="DNA_mismatch_repair_MutS_N"/>
</dbReference>
<reference evidence="14" key="1">
    <citation type="submission" date="2017-09" db="EMBL/GenBank/DDBJ databases">
        <title>Depth-based differentiation of microbial function through sediment-hosted aquifers and enrichment of novel symbionts in the deep terrestrial subsurface.</title>
        <authorList>
            <person name="Probst A.J."/>
            <person name="Ladd B."/>
            <person name="Jarett J.K."/>
            <person name="Geller-Mcgrath D.E."/>
            <person name="Sieber C.M.K."/>
            <person name="Emerson J.B."/>
            <person name="Anantharaman K."/>
            <person name="Thomas B.C."/>
            <person name="Malmstrom R."/>
            <person name="Stieglmeier M."/>
            <person name="Klingl A."/>
            <person name="Woyke T."/>
            <person name="Ryan C.M."/>
            <person name="Banfield J.F."/>
        </authorList>
    </citation>
    <scope>NUCLEOTIDE SEQUENCE [LARGE SCALE GENOMIC DNA]</scope>
</reference>
<keyword evidence="7 9" id="KW-0234">DNA repair</keyword>
<dbReference type="SUPFAM" id="SSF52540">
    <property type="entry name" value="P-loop containing nucleoside triphosphate hydrolases"/>
    <property type="match status" value="1"/>
</dbReference>
<dbReference type="InterPro" id="IPR027417">
    <property type="entry name" value="P-loop_NTPase"/>
</dbReference>
<dbReference type="SUPFAM" id="SSF53150">
    <property type="entry name" value="DNA repair protein MutS, domain II"/>
    <property type="match status" value="1"/>
</dbReference>
<keyword evidence="6 9" id="KW-0238">DNA-binding</keyword>
<dbReference type="InterPro" id="IPR007860">
    <property type="entry name" value="DNA_mmatch_repair_MutS_con_dom"/>
</dbReference>
<dbReference type="GO" id="GO:0005524">
    <property type="term" value="F:ATP binding"/>
    <property type="evidence" value="ECO:0007669"/>
    <property type="project" value="UniProtKB-UniRule"/>
</dbReference>
<evidence type="ECO:0000259" key="11">
    <source>
        <dbReference type="SMART" id="SM00533"/>
    </source>
</evidence>
<accession>A0A2M7TM08</accession>
<dbReference type="Gene3D" id="3.40.50.300">
    <property type="entry name" value="P-loop containing nucleotide triphosphate hydrolases"/>
    <property type="match status" value="1"/>
</dbReference>
<dbReference type="InterPro" id="IPR017261">
    <property type="entry name" value="DNA_mismatch_repair_MutS/MSH"/>
</dbReference>
<sequence>MPENQISATPMMKQYLEIKSRYPDTILFFRLGDFYEMFQEDAKIGSSVLNITLTSRDKGQDTKVPMCGVPYHAAESYIIKLVKAGYKVAICEQVTKPQKGVSIVKREVVRVVTPSSVLSDTSYEASSELLLTFNVSSRNVGLSLVSLQSGDVFVSNESISNHKDPVAIVEEYILRYQPAEVLLPRGWYEDSDILFRFKRQGVNCFVFDAPDSLLKHAQETVLQYYGVATLESFGIDKASEITNSLAIALSYISETQKQTSRFLRYPSHMVSKDYMLLSGQTISNLELFATKRTGSKDVSLFSAIDGTKTVMGRRLLTSWIMRPLFSIAGITERLDVVSFFVDHPQVRKNLAELLAQVSDIERSISRLSVGVATARDAKAIGDSLSVAHRIKEVLENMQTGSSKITSFCSASYWDALSTLVTKLAVAISDDPPAIISDGGMFRTGYNARLDELRSIKSGGTDTLQMIENRERSRTGILSLKVRFNKVFGYYIEVSKSNIDNVPADYIRRQTLANAERYIIPELKEYEDTVLSADYEIVTLEKQLFIEIVDHILSYASNLQQIARDIATLDILHGFSDISQKYAYVRPEFVETDELIIEEGRHPVVERMTKTRFVPNGISLSSTTQRMMMLSGANMAGKSTYIRQVALLVIMSQIGAYVPAKLMKLGLIDQIHTRIGAMDNVSQGLSTFMVEMVETAHILHNLSDRCLVILDEVGRGTSTQDGLAIAWAITEFLHKNSQAKVLFATHYLELSTLANKLEHMGSYHMAVAEKGDEVLFLYHVKNGEASRSYGVQVARHAGIPAEVIDRAEELFADIHARSALITPKDVTQPSLFEIPHPS</sequence>
<dbReference type="Proteomes" id="UP000228920">
    <property type="component" value="Unassembled WGS sequence"/>
</dbReference>
<proteinExistence type="inferred from homology"/>
<dbReference type="GO" id="GO:0006298">
    <property type="term" value="P:mismatch repair"/>
    <property type="evidence" value="ECO:0007669"/>
    <property type="project" value="UniProtKB-UniRule"/>
</dbReference>